<dbReference type="Gene3D" id="1.10.287.130">
    <property type="match status" value="1"/>
</dbReference>
<accession>A0A8J7PBH3</accession>
<dbReference type="AlphaFoldDB" id="A0A8J7PBH3"/>
<name>A0A8J7PBH3_9BACT</name>
<keyword evidence="5" id="KW-0418">Kinase</keyword>
<dbReference type="EMBL" id="JAFLCK010000020">
    <property type="protein sequence ID" value="MBN8661462.1"/>
    <property type="molecule type" value="Genomic_DNA"/>
</dbReference>
<dbReference type="PROSITE" id="PS50112">
    <property type="entry name" value="PAS"/>
    <property type="match status" value="1"/>
</dbReference>
<evidence type="ECO:0000256" key="5">
    <source>
        <dbReference type="ARBA" id="ARBA00022777"/>
    </source>
</evidence>
<keyword evidence="7" id="KW-0472">Membrane</keyword>
<evidence type="ECO:0000313" key="11">
    <source>
        <dbReference type="Proteomes" id="UP000664277"/>
    </source>
</evidence>
<dbReference type="InterPro" id="IPR003594">
    <property type="entry name" value="HATPase_dom"/>
</dbReference>
<dbReference type="InterPro" id="IPR004358">
    <property type="entry name" value="Sig_transdc_His_kin-like_C"/>
</dbReference>
<feature type="transmembrane region" description="Helical" evidence="7">
    <location>
        <begin position="7"/>
        <end position="29"/>
    </location>
</feature>
<evidence type="ECO:0000256" key="2">
    <source>
        <dbReference type="ARBA" id="ARBA00012438"/>
    </source>
</evidence>
<keyword evidence="4" id="KW-0808">Transferase</keyword>
<reference evidence="10" key="1">
    <citation type="submission" date="2021-02" db="EMBL/GenBank/DDBJ databases">
        <title>Genome-Resolved Metagenomics of a Microbial Community Performing Photosynthetic Biological Nutrient Removal.</title>
        <authorList>
            <person name="Mcdaniel E.A."/>
        </authorList>
    </citation>
    <scope>NUCLEOTIDE SEQUENCE</scope>
    <source>
        <strain evidence="10">UWPOB_OBS1</strain>
    </source>
</reference>
<dbReference type="SMART" id="SM00387">
    <property type="entry name" value="HATPase_c"/>
    <property type="match status" value="1"/>
</dbReference>
<comment type="catalytic activity">
    <reaction evidence="1">
        <text>ATP + protein L-histidine = ADP + protein N-phospho-L-histidine.</text>
        <dbReference type="EC" id="2.7.13.3"/>
    </reaction>
</comment>
<dbReference type="Pfam" id="PF02518">
    <property type="entry name" value="HATPase_c"/>
    <property type="match status" value="1"/>
</dbReference>
<evidence type="ECO:0000256" key="7">
    <source>
        <dbReference type="SAM" id="Phobius"/>
    </source>
</evidence>
<sequence length="598" mass="66512">MKISHKLLLLVTVPLFFELVFVGALYYLLDQTEQERAREAHARDLSKHLNRVHQILLTAIAYDSSEVISGEEPDGTPRKSSFGDMFRQEFADIEKLVAGHPEEQHELNQVKSRLFDTWVEMQKIRVEWKEAGAVASLAYIKKVKPTFRAIVRDIDGLVAVEERIERESPIIQRKQRELIKGVLVGGIVFNIALALFLALYFNRGITNRLAVLLDNIRRHGANLPLTQLSGNDELSEVDRAFKDMVSKLKAAKRKEQAILANFVLLLESLPVGVLLLRRDGEVELANLALSNMLGYEDSPVKKNVRDLVYLTDASGKPVKMPDGEDEKVWCETDAISKDGNSVPVELGLRNIETPDGEKVLAIMVDITQRREVERLKQEFLSMVSHDLRTPLNSIQAFFELVADGIYGNLNEAGSKKVNLLEAEVGRLMRLIQQLLDLDRLQSGAVKLSIQNLEVAPLVEASVNSVRSLADSRGIEIEVLGSPLSVKADADKIIQVLVNLLSNAIKFSPDYSTITVSVVRQGSQAIFKVLDRGRGIPVEAQSVIFERFKQVRKSDATRKGGTGLGLAICRTIIEQHGGKIGVESQEGAGSTFWFKLPVA</sequence>
<evidence type="ECO:0000259" key="9">
    <source>
        <dbReference type="PROSITE" id="PS50112"/>
    </source>
</evidence>
<dbReference type="SMART" id="SM00388">
    <property type="entry name" value="HisKA"/>
    <property type="match status" value="1"/>
</dbReference>
<evidence type="ECO:0000259" key="8">
    <source>
        <dbReference type="PROSITE" id="PS50109"/>
    </source>
</evidence>
<dbReference type="EC" id="2.7.13.3" evidence="2"/>
<dbReference type="Pfam" id="PF13426">
    <property type="entry name" value="PAS_9"/>
    <property type="match status" value="1"/>
</dbReference>
<feature type="domain" description="Histidine kinase" evidence="8">
    <location>
        <begin position="382"/>
        <end position="598"/>
    </location>
</feature>
<feature type="domain" description="PAS" evidence="9">
    <location>
        <begin position="258"/>
        <end position="300"/>
    </location>
</feature>
<evidence type="ECO:0000313" key="10">
    <source>
        <dbReference type="EMBL" id="MBN8661462.1"/>
    </source>
</evidence>
<keyword evidence="7" id="KW-0812">Transmembrane</keyword>
<evidence type="ECO:0000256" key="4">
    <source>
        <dbReference type="ARBA" id="ARBA00022679"/>
    </source>
</evidence>
<keyword evidence="6" id="KW-0902">Two-component regulatory system</keyword>
<dbReference type="PRINTS" id="PR00344">
    <property type="entry name" value="BCTRLSENSOR"/>
</dbReference>
<dbReference type="Gene3D" id="3.30.565.10">
    <property type="entry name" value="Histidine kinase-like ATPase, C-terminal domain"/>
    <property type="match status" value="1"/>
</dbReference>
<dbReference type="PROSITE" id="PS50109">
    <property type="entry name" value="HIS_KIN"/>
    <property type="match status" value="1"/>
</dbReference>
<keyword evidence="7" id="KW-1133">Transmembrane helix</keyword>
<dbReference type="InterPro" id="IPR003661">
    <property type="entry name" value="HisK_dim/P_dom"/>
</dbReference>
<dbReference type="InterPro" id="IPR035965">
    <property type="entry name" value="PAS-like_dom_sf"/>
</dbReference>
<proteinExistence type="predicted"/>
<dbReference type="Gene3D" id="6.10.340.10">
    <property type="match status" value="1"/>
</dbReference>
<evidence type="ECO:0000256" key="6">
    <source>
        <dbReference type="ARBA" id="ARBA00023012"/>
    </source>
</evidence>
<evidence type="ECO:0000256" key="3">
    <source>
        <dbReference type="ARBA" id="ARBA00022553"/>
    </source>
</evidence>
<dbReference type="PANTHER" id="PTHR43711:SF1">
    <property type="entry name" value="HISTIDINE KINASE 1"/>
    <property type="match status" value="1"/>
</dbReference>
<protein>
    <recommendedName>
        <fullName evidence="2">histidine kinase</fullName>
        <ecNumber evidence="2">2.7.13.3</ecNumber>
    </recommendedName>
</protein>
<keyword evidence="3" id="KW-0597">Phosphoprotein</keyword>
<comment type="caution">
    <text evidence="10">The sequence shown here is derived from an EMBL/GenBank/DDBJ whole genome shotgun (WGS) entry which is preliminary data.</text>
</comment>
<dbReference type="GO" id="GO:0000155">
    <property type="term" value="F:phosphorelay sensor kinase activity"/>
    <property type="evidence" value="ECO:0007669"/>
    <property type="project" value="InterPro"/>
</dbReference>
<dbReference type="SUPFAM" id="SSF55874">
    <property type="entry name" value="ATPase domain of HSP90 chaperone/DNA topoisomerase II/histidine kinase"/>
    <property type="match status" value="1"/>
</dbReference>
<dbReference type="PANTHER" id="PTHR43711">
    <property type="entry name" value="TWO-COMPONENT HISTIDINE KINASE"/>
    <property type="match status" value="1"/>
</dbReference>
<dbReference type="InterPro" id="IPR000014">
    <property type="entry name" value="PAS"/>
</dbReference>
<gene>
    <name evidence="10" type="ORF">J0M35_13940</name>
</gene>
<feature type="transmembrane region" description="Helical" evidence="7">
    <location>
        <begin position="178"/>
        <end position="201"/>
    </location>
</feature>
<feature type="transmembrane region" description="Helical" evidence="7">
    <location>
        <begin position="257"/>
        <end position="276"/>
    </location>
</feature>
<dbReference type="Pfam" id="PF00512">
    <property type="entry name" value="HisKA"/>
    <property type="match status" value="1"/>
</dbReference>
<dbReference type="Proteomes" id="UP000664277">
    <property type="component" value="Unassembled WGS sequence"/>
</dbReference>
<evidence type="ECO:0000256" key="1">
    <source>
        <dbReference type="ARBA" id="ARBA00000085"/>
    </source>
</evidence>
<dbReference type="FunFam" id="3.30.565.10:FF:000006">
    <property type="entry name" value="Sensor histidine kinase WalK"/>
    <property type="match status" value="1"/>
</dbReference>
<dbReference type="SUPFAM" id="SSF55785">
    <property type="entry name" value="PYP-like sensor domain (PAS domain)"/>
    <property type="match status" value="1"/>
</dbReference>
<dbReference type="Gene3D" id="3.30.450.20">
    <property type="entry name" value="PAS domain"/>
    <property type="match status" value="1"/>
</dbReference>
<dbReference type="SUPFAM" id="SSF47384">
    <property type="entry name" value="Homodimeric domain of signal transducing histidine kinase"/>
    <property type="match status" value="1"/>
</dbReference>
<dbReference type="CDD" id="cd00082">
    <property type="entry name" value="HisKA"/>
    <property type="match status" value="1"/>
</dbReference>
<dbReference type="InterPro" id="IPR050736">
    <property type="entry name" value="Sensor_HK_Regulatory"/>
</dbReference>
<dbReference type="CDD" id="cd16922">
    <property type="entry name" value="HATPase_EvgS-ArcB-TorS-like"/>
    <property type="match status" value="1"/>
</dbReference>
<dbReference type="InterPro" id="IPR005467">
    <property type="entry name" value="His_kinase_dom"/>
</dbReference>
<dbReference type="InterPro" id="IPR036890">
    <property type="entry name" value="HATPase_C_sf"/>
</dbReference>
<dbReference type="NCBIfam" id="TIGR00229">
    <property type="entry name" value="sensory_box"/>
    <property type="match status" value="1"/>
</dbReference>
<dbReference type="InterPro" id="IPR036097">
    <property type="entry name" value="HisK_dim/P_sf"/>
</dbReference>
<organism evidence="10 11">
    <name type="scientific">Candidatus Obscuribacter phosphatis</name>
    <dbReference type="NCBI Taxonomy" id="1906157"/>
    <lineage>
        <taxon>Bacteria</taxon>
        <taxon>Bacillati</taxon>
        <taxon>Candidatus Melainabacteria</taxon>
        <taxon>Candidatus Obscuribacterales</taxon>
        <taxon>Candidatus Obscuribacteraceae</taxon>
        <taxon>Candidatus Obscuribacter</taxon>
    </lineage>
</organism>